<gene>
    <name evidence="1" type="ORF">G9Q97_01465</name>
</gene>
<organism evidence="1 2">
    <name type="scientific">Cyclobacterium plantarum</name>
    <dbReference type="NCBI Taxonomy" id="2716263"/>
    <lineage>
        <taxon>Bacteria</taxon>
        <taxon>Pseudomonadati</taxon>
        <taxon>Bacteroidota</taxon>
        <taxon>Cytophagia</taxon>
        <taxon>Cytophagales</taxon>
        <taxon>Cyclobacteriaceae</taxon>
        <taxon>Cyclobacterium</taxon>
    </lineage>
</organism>
<protein>
    <recommendedName>
        <fullName evidence="3">Lipoprotein</fullName>
    </recommendedName>
</protein>
<dbReference type="PROSITE" id="PS51257">
    <property type="entry name" value="PROKAR_LIPOPROTEIN"/>
    <property type="match status" value="1"/>
</dbReference>
<name>A0ABX0H129_9BACT</name>
<reference evidence="1 2" key="1">
    <citation type="submission" date="2020-03" db="EMBL/GenBank/DDBJ databases">
        <title>Cyclobacterium plantarum sp. nov., a marine bacterium isolated from a coastal-marine wetland.</title>
        <authorList>
            <person name="Sanchez-Porro C."/>
            <person name="Ventosa A."/>
            <person name="Amoozegar M."/>
        </authorList>
    </citation>
    <scope>NUCLEOTIDE SEQUENCE [LARGE SCALE GENOMIC DNA]</scope>
    <source>
        <strain evidence="1 2">GBPx2</strain>
    </source>
</reference>
<dbReference type="EMBL" id="JAANYN010000001">
    <property type="protein sequence ID" value="NHE55476.1"/>
    <property type="molecule type" value="Genomic_DNA"/>
</dbReference>
<dbReference type="Proteomes" id="UP000649799">
    <property type="component" value="Unassembled WGS sequence"/>
</dbReference>
<evidence type="ECO:0008006" key="3">
    <source>
        <dbReference type="Google" id="ProtNLM"/>
    </source>
</evidence>
<sequence length="95" mass="11329">MRRFFNGFTLISCITLFACNTGLKQNDWHLKFIDEITFETDSLVPINPSTIALLETDSVSQLFFYNYFESKYQFHPDYDESVFRYLVVRFEKGEE</sequence>
<evidence type="ECO:0000313" key="1">
    <source>
        <dbReference type="EMBL" id="NHE55476.1"/>
    </source>
</evidence>
<accession>A0ABX0H129</accession>
<keyword evidence="2" id="KW-1185">Reference proteome</keyword>
<comment type="caution">
    <text evidence="1">The sequence shown here is derived from an EMBL/GenBank/DDBJ whole genome shotgun (WGS) entry which is preliminary data.</text>
</comment>
<dbReference type="RefSeq" id="WP_166142421.1">
    <property type="nucleotide sequence ID" value="NZ_JAANYN010000001.1"/>
</dbReference>
<evidence type="ECO:0000313" key="2">
    <source>
        <dbReference type="Proteomes" id="UP000649799"/>
    </source>
</evidence>
<proteinExistence type="predicted"/>